<dbReference type="GO" id="GO:0016787">
    <property type="term" value="F:hydrolase activity"/>
    <property type="evidence" value="ECO:0007669"/>
    <property type="project" value="UniProtKB-KW"/>
</dbReference>
<dbReference type="Gene3D" id="3.40.710.10">
    <property type="entry name" value="DD-peptidase/beta-lactamase superfamily"/>
    <property type="match status" value="1"/>
</dbReference>
<dbReference type="PANTHER" id="PTHR43283:SF3">
    <property type="entry name" value="BETA-LACTAMASE FAMILY PROTEIN (AFU_ORTHOLOGUE AFUA_5G07500)"/>
    <property type="match status" value="1"/>
</dbReference>
<evidence type="ECO:0000313" key="3">
    <source>
        <dbReference type="Proteomes" id="UP000246058"/>
    </source>
</evidence>
<dbReference type="Pfam" id="PF00144">
    <property type="entry name" value="Beta-lactamase"/>
    <property type="match status" value="1"/>
</dbReference>
<organism evidence="2 3">
    <name type="scientific">Methylobacterium radiodurans</name>
    <dbReference type="NCBI Taxonomy" id="2202828"/>
    <lineage>
        <taxon>Bacteria</taxon>
        <taxon>Pseudomonadati</taxon>
        <taxon>Pseudomonadota</taxon>
        <taxon>Alphaproteobacteria</taxon>
        <taxon>Hyphomicrobiales</taxon>
        <taxon>Methylobacteriaceae</taxon>
        <taxon>Methylobacterium</taxon>
    </lineage>
</organism>
<dbReference type="PANTHER" id="PTHR43283">
    <property type="entry name" value="BETA-LACTAMASE-RELATED"/>
    <property type="match status" value="1"/>
</dbReference>
<gene>
    <name evidence="2" type="ORF">DK427_14735</name>
</gene>
<keyword evidence="2" id="KW-0378">Hydrolase</keyword>
<dbReference type="EMBL" id="CP029551">
    <property type="protein sequence ID" value="AWN36833.1"/>
    <property type="molecule type" value="Genomic_DNA"/>
</dbReference>
<dbReference type="InterPro" id="IPR001466">
    <property type="entry name" value="Beta-lactam-related"/>
</dbReference>
<dbReference type="InterPro" id="IPR012338">
    <property type="entry name" value="Beta-lactam/transpept-like"/>
</dbReference>
<dbReference type="OrthoDB" id="9808046at2"/>
<reference evidence="2 3" key="1">
    <citation type="submission" date="2018-05" db="EMBL/GenBank/DDBJ databases">
        <title>Complete Genome Sequence of Methylobacterium sp. 17Sr1-43.</title>
        <authorList>
            <person name="Srinivasan S."/>
        </authorList>
    </citation>
    <scope>NUCLEOTIDE SEQUENCE [LARGE SCALE GENOMIC DNA]</scope>
    <source>
        <strain evidence="2 3">17Sr1-43</strain>
    </source>
</reference>
<keyword evidence="3" id="KW-1185">Reference proteome</keyword>
<dbReference type="SUPFAM" id="SSF56601">
    <property type="entry name" value="beta-lactamase/transpeptidase-like"/>
    <property type="match status" value="1"/>
</dbReference>
<accession>A0A2U8VSU3</accession>
<evidence type="ECO:0000313" key="2">
    <source>
        <dbReference type="EMBL" id="AWN36833.1"/>
    </source>
</evidence>
<proteinExistence type="predicted"/>
<sequence length="459" mass="49944">MREGECPGASRGRPLVRHRAKTVPVRERDMRQTMLRGLAAGLVGLGLATARIGPATAFQPPQGIEAVQAGFDAARLEAIADFVQRDVAAGKIPGMVLLVLRDGRPVLAQAFGEQTPGTPMRTDSIHRIASTTKLFVTTAAMRLYEQGRFKLADPVAAYLPELKALKVFAGSEIATEGDAPSPVAPQRAPTIHDLMRHTAGFTYWWIGPANAVRRNQREQNLEGLYDLTGEEMLAKLAQQPLLYQPGSTFEYSIATDVLGHLLERIEGKPLDRIVAEQVLQPLGLEDTVWQVDEARAARLAEPSRQILEKDPLAWVYPWLDLRKAPKRFSGGAGLASTAGDVGRLLQMLANGGAIDGVRLLAPQTVRLMLHSDHLNGIRGPRNNVDPGYGWSLVNPVRLATGPHATPGAAGDVYWGGITGPRYMIDPAERLVVVAMFQAPSLRGHYYAILRQMVYGAMTK</sequence>
<protein>
    <submittedName>
        <fullName evidence="2">Serine hydrolase</fullName>
    </submittedName>
</protein>
<name>A0A2U8VSU3_9HYPH</name>
<feature type="domain" description="Beta-lactamase-related" evidence="1">
    <location>
        <begin position="80"/>
        <end position="439"/>
    </location>
</feature>
<dbReference type="InterPro" id="IPR050789">
    <property type="entry name" value="Diverse_Enzym_Activities"/>
</dbReference>
<dbReference type="KEGG" id="meti:DK427_14735"/>
<evidence type="ECO:0000259" key="1">
    <source>
        <dbReference type="Pfam" id="PF00144"/>
    </source>
</evidence>
<dbReference type="Proteomes" id="UP000246058">
    <property type="component" value="Chromosome"/>
</dbReference>
<dbReference type="AlphaFoldDB" id="A0A2U8VSU3"/>